<proteinExistence type="predicted"/>
<dbReference type="EMBL" id="AGSN01000242">
    <property type="protein sequence ID" value="EHH03276.1"/>
    <property type="molecule type" value="Genomic_DNA"/>
</dbReference>
<evidence type="ECO:0000313" key="1">
    <source>
        <dbReference type="EMBL" id="EHH03276.1"/>
    </source>
</evidence>
<organism evidence="1 2">
    <name type="scientific">Mesorhizobium amorphae CCNWGS0123</name>
    <dbReference type="NCBI Taxonomy" id="1082933"/>
    <lineage>
        <taxon>Bacteria</taxon>
        <taxon>Pseudomonadati</taxon>
        <taxon>Pseudomonadota</taxon>
        <taxon>Alphaproteobacteria</taxon>
        <taxon>Hyphomicrobiales</taxon>
        <taxon>Phyllobacteriaceae</taxon>
        <taxon>Mesorhizobium</taxon>
    </lineage>
</organism>
<dbReference type="KEGG" id="mamo:A6B35_14835"/>
<protein>
    <submittedName>
        <fullName evidence="1">Uncharacterized protein</fullName>
    </submittedName>
</protein>
<dbReference type="Proteomes" id="UP000002949">
    <property type="component" value="Unassembled WGS sequence"/>
</dbReference>
<accession>G6YL31</accession>
<dbReference type="STRING" id="1082933.A6B35_14835"/>
<gene>
    <name evidence="1" type="ORF">MEA186_33584</name>
</gene>
<keyword evidence="2" id="KW-1185">Reference proteome</keyword>
<evidence type="ECO:0000313" key="2">
    <source>
        <dbReference type="Proteomes" id="UP000002949"/>
    </source>
</evidence>
<dbReference type="AlphaFoldDB" id="G6YL31"/>
<sequence>MPASRDLLPTRSDRLHQFALAGVSISKNGHNHHRQDFGFRVQRVEMLIRTDLIEYAFANSQIVRAEAGAIETPTQHPCEPFRPATRACGGPFLLMNR</sequence>
<reference evidence="1 2" key="1">
    <citation type="journal article" date="2012" name="J. Bacteriol.">
        <title>Draft Genome Sequence of Plant Growth-Promoting Rhizobium Mesorhizobium amorphae, Isolated from Zinc-Lead Mine Tailings.</title>
        <authorList>
            <person name="Hao X."/>
            <person name="Lin Y."/>
            <person name="Johnstone L."/>
            <person name="Baltrus D.A."/>
            <person name="Miller S.J."/>
            <person name="Wei G."/>
            <person name="Rensing C."/>
        </authorList>
    </citation>
    <scope>NUCLEOTIDE SEQUENCE [LARGE SCALE GENOMIC DNA]</scope>
    <source>
        <strain evidence="1 2">CCNWGS0123</strain>
    </source>
</reference>
<name>G6YL31_9HYPH</name>